<proteinExistence type="predicted"/>
<name>A0AAV7VTR8_PLEWA</name>
<comment type="caution">
    <text evidence="2">The sequence shown here is derived from an EMBL/GenBank/DDBJ whole genome shotgun (WGS) entry which is preliminary data.</text>
</comment>
<evidence type="ECO:0000313" key="3">
    <source>
        <dbReference type="Proteomes" id="UP001066276"/>
    </source>
</evidence>
<dbReference type="EMBL" id="JANPWB010000003">
    <property type="protein sequence ID" value="KAJ1204042.1"/>
    <property type="molecule type" value="Genomic_DNA"/>
</dbReference>
<sequence>MSPGAINKRRRGREAGTRGRLPDGDPCCSPKRVAGPPRPRRKPKLTTVLQRMYTNPREAYIEHSEEINSGARYRKRPPNTGEEERRLMTQESHSPIGHNGVVDRN</sequence>
<dbReference type="Proteomes" id="UP001066276">
    <property type="component" value="Chromosome 2_1"/>
</dbReference>
<protein>
    <submittedName>
        <fullName evidence="2">Uncharacterized protein</fullName>
    </submittedName>
</protein>
<feature type="region of interest" description="Disordered" evidence="1">
    <location>
        <begin position="63"/>
        <end position="105"/>
    </location>
</feature>
<keyword evidence="3" id="KW-1185">Reference proteome</keyword>
<feature type="compositionally biased region" description="Basic and acidic residues" evidence="1">
    <location>
        <begin position="13"/>
        <end position="23"/>
    </location>
</feature>
<evidence type="ECO:0000313" key="2">
    <source>
        <dbReference type="EMBL" id="KAJ1204042.1"/>
    </source>
</evidence>
<evidence type="ECO:0000256" key="1">
    <source>
        <dbReference type="SAM" id="MobiDB-lite"/>
    </source>
</evidence>
<gene>
    <name evidence="2" type="ORF">NDU88_007823</name>
</gene>
<dbReference type="AlphaFoldDB" id="A0AAV7VTR8"/>
<reference evidence="2" key="1">
    <citation type="journal article" date="2022" name="bioRxiv">
        <title>Sequencing and chromosome-scale assembly of the giantPleurodeles waltlgenome.</title>
        <authorList>
            <person name="Brown T."/>
            <person name="Elewa A."/>
            <person name="Iarovenko S."/>
            <person name="Subramanian E."/>
            <person name="Araus A.J."/>
            <person name="Petzold A."/>
            <person name="Susuki M."/>
            <person name="Suzuki K.-i.T."/>
            <person name="Hayashi T."/>
            <person name="Toyoda A."/>
            <person name="Oliveira C."/>
            <person name="Osipova E."/>
            <person name="Leigh N.D."/>
            <person name="Simon A."/>
            <person name="Yun M.H."/>
        </authorList>
    </citation>
    <scope>NUCLEOTIDE SEQUENCE</scope>
    <source>
        <strain evidence="2">20211129_DDA</strain>
        <tissue evidence="2">Liver</tissue>
    </source>
</reference>
<accession>A0AAV7VTR8</accession>
<feature type="region of interest" description="Disordered" evidence="1">
    <location>
        <begin position="1"/>
        <end position="45"/>
    </location>
</feature>
<organism evidence="2 3">
    <name type="scientific">Pleurodeles waltl</name>
    <name type="common">Iberian ribbed newt</name>
    <dbReference type="NCBI Taxonomy" id="8319"/>
    <lineage>
        <taxon>Eukaryota</taxon>
        <taxon>Metazoa</taxon>
        <taxon>Chordata</taxon>
        <taxon>Craniata</taxon>
        <taxon>Vertebrata</taxon>
        <taxon>Euteleostomi</taxon>
        <taxon>Amphibia</taxon>
        <taxon>Batrachia</taxon>
        <taxon>Caudata</taxon>
        <taxon>Salamandroidea</taxon>
        <taxon>Salamandridae</taxon>
        <taxon>Pleurodelinae</taxon>
        <taxon>Pleurodeles</taxon>
    </lineage>
</organism>